<gene>
    <name evidence="3" type="ORF">RIF29_24211</name>
</gene>
<evidence type="ECO:0000259" key="1">
    <source>
        <dbReference type="Pfam" id="PF18578"/>
    </source>
</evidence>
<dbReference type="PANTHER" id="PTHR35299:SF3">
    <property type="entry name" value="RUBISCO ACCUMULATION FACTOR 1.2, CHLOROPLASTIC"/>
    <property type="match status" value="1"/>
</dbReference>
<protein>
    <submittedName>
        <fullName evidence="3">Uncharacterized protein</fullName>
    </submittedName>
</protein>
<dbReference type="EMBL" id="JAYWIO010000005">
    <property type="protein sequence ID" value="KAK7258630.1"/>
    <property type="molecule type" value="Genomic_DNA"/>
</dbReference>
<dbReference type="PANTHER" id="PTHR35299">
    <property type="entry name" value="RUBISCO ACCUMULATION FACTOR 1"/>
    <property type="match status" value="1"/>
</dbReference>
<evidence type="ECO:0000313" key="3">
    <source>
        <dbReference type="EMBL" id="KAK7258630.1"/>
    </source>
</evidence>
<proteinExistence type="predicted"/>
<feature type="domain" description="Rubisco accumulation factor 1 alpha-helical" evidence="1">
    <location>
        <begin position="141"/>
        <end position="250"/>
    </location>
</feature>
<evidence type="ECO:0000259" key="2">
    <source>
        <dbReference type="Pfam" id="PF18579"/>
    </source>
</evidence>
<dbReference type="Pfam" id="PF18579">
    <property type="entry name" value="Raf1_HTH"/>
    <property type="match status" value="1"/>
</dbReference>
<keyword evidence="4" id="KW-1185">Reference proteome</keyword>
<organism evidence="3 4">
    <name type="scientific">Crotalaria pallida</name>
    <name type="common">Smooth rattlebox</name>
    <name type="synonym">Crotalaria striata</name>
    <dbReference type="NCBI Taxonomy" id="3830"/>
    <lineage>
        <taxon>Eukaryota</taxon>
        <taxon>Viridiplantae</taxon>
        <taxon>Streptophyta</taxon>
        <taxon>Embryophyta</taxon>
        <taxon>Tracheophyta</taxon>
        <taxon>Spermatophyta</taxon>
        <taxon>Magnoliopsida</taxon>
        <taxon>eudicotyledons</taxon>
        <taxon>Gunneridae</taxon>
        <taxon>Pentapetalae</taxon>
        <taxon>rosids</taxon>
        <taxon>fabids</taxon>
        <taxon>Fabales</taxon>
        <taxon>Fabaceae</taxon>
        <taxon>Papilionoideae</taxon>
        <taxon>50 kb inversion clade</taxon>
        <taxon>genistoids sensu lato</taxon>
        <taxon>core genistoids</taxon>
        <taxon>Crotalarieae</taxon>
        <taxon>Crotalaria</taxon>
    </lineage>
</organism>
<sequence>MLSLSVNNSLVIFNNYRPLSNSPGNLSINPSPYIPATPNSPQKQKQQLYLHRSFRPPPSPLPSKFASLDIPSKLHVLACRLGLWYEYTPLIPSLLQEGISPTSIEEETGISIIEQNRLVVAAQVRDSLLQSNTDQQIIAAFDIGGEQLLYEIRLLSATQRASAAQFIVENKLDVNGAQELARSIKDFPSRKDEKGRENFDYTLPGDCLAFMYYRQSREHNRNSFQRNAALEQALSVAQTEKAKSAILEELKEG</sequence>
<dbReference type="Proteomes" id="UP001372338">
    <property type="component" value="Unassembled WGS sequence"/>
</dbReference>
<dbReference type="InterPro" id="IPR037494">
    <property type="entry name" value="RAF1"/>
</dbReference>
<comment type="caution">
    <text evidence="3">The sequence shown here is derived from an EMBL/GenBank/DDBJ whole genome shotgun (WGS) entry which is preliminary data.</text>
</comment>
<dbReference type="InterPro" id="IPR041358">
    <property type="entry name" value="Raf1_N"/>
</dbReference>
<dbReference type="InterPro" id="IPR040781">
    <property type="entry name" value="Raf1_HTH"/>
</dbReference>
<dbReference type="Pfam" id="PF18578">
    <property type="entry name" value="Raf1_N"/>
    <property type="match status" value="1"/>
</dbReference>
<name>A0AAN9EPH0_CROPI</name>
<accession>A0AAN9EPH0</accession>
<dbReference type="AlphaFoldDB" id="A0AAN9EPH0"/>
<feature type="domain" description="Rubisco accumulation factor 1 helix turn helix" evidence="2">
    <location>
        <begin position="70"/>
        <end position="128"/>
    </location>
</feature>
<evidence type="ECO:0000313" key="4">
    <source>
        <dbReference type="Proteomes" id="UP001372338"/>
    </source>
</evidence>
<reference evidence="3 4" key="1">
    <citation type="submission" date="2024-01" db="EMBL/GenBank/DDBJ databases">
        <title>The genomes of 5 underutilized Papilionoideae crops provide insights into root nodulation and disease resistanc.</title>
        <authorList>
            <person name="Yuan L."/>
        </authorList>
    </citation>
    <scope>NUCLEOTIDE SEQUENCE [LARGE SCALE GENOMIC DNA]</scope>
    <source>
        <strain evidence="3">ZHUSHIDOU_FW_LH</strain>
        <tissue evidence="3">Leaf</tissue>
    </source>
</reference>
<dbReference type="GO" id="GO:0009507">
    <property type="term" value="C:chloroplast"/>
    <property type="evidence" value="ECO:0007669"/>
    <property type="project" value="TreeGrafter"/>
</dbReference>